<evidence type="ECO:0000313" key="2">
    <source>
        <dbReference type="Proteomes" id="UP000195326"/>
    </source>
</evidence>
<organism evidence="1 2">
    <name type="scientific">Butyricicoccus pullicaecorum</name>
    <dbReference type="NCBI Taxonomy" id="501571"/>
    <lineage>
        <taxon>Bacteria</taxon>
        <taxon>Bacillati</taxon>
        <taxon>Bacillota</taxon>
        <taxon>Clostridia</taxon>
        <taxon>Eubacteriales</taxon>
        <taxon>Butyricicoccaceae</taxon>
        <taxon>Butyricicoccus</taxon>
    </lineage>
</organism>
<comment type="caution">
    <text evidence="1">The sequence shown here is derived from an EMBL/GenBank/DDBJ whole genome shotgun (WGS) entry which is preliminary data.</text>
</comment>
<accession>A0A1Y4LP53</accession>
<evidence type="ECO:0000313" key="1">
    <source>
        <dbReference type="EMBL" id="OUP55972.1"/>
    </source>
</evidence>
<name>A0A1Y4LP53_9FIRM</name>
<sequence length="287" mass="33366">MRFYLDHNIYIYSLNDESIGQAVETLKSDSVQFLYSPAHIEEVYTAFVKNGSKYQQNIQRIFEQISKFTDDMECLPSDTQIIIKREKPSDCYKRVAGIDTTQRMESDGKYKYQIDKGHYQELCKQDKHFQSISTLTYDKIWDHKEIINCLEELNRNMPQIINRHNFNVDTISLAMLGINKILPEDLQIQRGMYDELKKSHKALEFVVEILFRVLNISGYNADKEEATTISGIHDVTHAIYATKADKLFSSDKKFVNKCAAIYYFLGVKTQVVLCPQKEIAKILLESK</sequence>
<reference evidence="2" key="1">
    <citation type="submission" date="2017-04" db="EMBL/GenBank/DDBJ databases">
        <title>Function of individual gut microbiota members based on whole genome sequencing of pure cultures obtained from chicken caecum.</title>
        <authorList>
            <person name="Medvecky M."/>
            <person name="Cejkova D."/>
            <person name="Polansky O."/>
            <person name="Karasova D."/>
            <person name="Kubasova T."/>
            <person name="Cizek A."/>
            <person name="Rychlik I."/>
        </authorList>
    </citation>
    <scope>NUCLEOTIDE SEQUENCE [LARGE SCALE GENOMIC DNA]</scope>
    <source>
        <strain evidence="2">An179</strain>
    </source>
</reference>
<dbReference type="EMBL" id="NFKL01000022">
    <property type="protein sequence ID" value="OUP55972.1"/>
    <property type="molecule type" value="Genomic_DNA"/>
</dbReference>
<evidence type="ECO:0008006" key="3">
    <source>
        <dbReference type="Google" id="ProtNLM"/>
    </source>
</evidence>
<dbReference type="AlphaFoldDB" id="A0A1Y4LP53"/>
<proteinExistence type="predicted"/>
<protein>
    <recommendedName>
        <fullName evidence="3">PIN domain-containing protein</fullName>
    </recommendedName>
</protein>
<gene>
    <name evidence="1" type="ORF">B5F15_13780</name>
</gene>
<dbReference type="Proteomes" id="UP000195326">
    <property type="component" value="Unassembled WGS sequence"/>
</dbReference>